<evidence type="ECO:0000313" key="2">
    <source>
        <dbReference type="Proteomes" id="UP000800200"/>
    </source>
</evidence>
<evidence type="ECO:0000313" key="1">
    <source>
        <dbReference type="EMBL" id="KAF2189811.1"/>
    </source>
</evidence>
<sequence>MNIGRKPNLRLQLDLHSRSHFRNLSSRSVPEIDKWMKFYKLSVLSIREMQKETGVVIQFGSSQVQTHTQHMRRRIKACPSLSQPSILLTMGGDGLCGSWKYKPSFIPDVQPRGGRGLRHRSPHPCPGVQGQNKGSGYGELAVGTVVGTAS</sequence>
<dbReference type="EMBL" id="ML994620">
    <property type="protein sequence ID" value="KAF2189811.1"/>
    <property type="molecule type" value="Genomic_DNA"/>
</dbReference>
<gene>
    <name evidence="1" type="ORF">K469DRAFT_701077</name>
</gene>
<keyword evidence="2" id="KW-1185">Reference proteome</keyword>
<accession>A0A6A6ED82</accession>
<dbReference type="Proteomes" id="UP000800200">
    <property type="component" value="Unassembled WGS sequence"/>
</dbReference>
<name>A0A6A6ED82_9PEZI</name>
<organism evidence="1 2">
    <name type="scientific">Zopfia rhizophila CBS 207.26</name>
    <dbReference type="NCBI Taxonomy" id="1314779"/>
    <lineage>
        <taxon>Eukaryota</taxon>
        <taxon>Fungi</taxon>
        <taxon>Dikarya</taxon>
        <taxon>Ascomycota</taxon>
        <taxon>Pezizomycotina</taxon>
        <taxon>Dothideomycetes</taxon>
        <taxon>Dothideomycetes incertae sedis</taxon>
        <taxon>Zopfiaceae</taxon>
        <taxon>Zopfia</taxon>
    </lineage>
</organism>
<reference evidence="1" key="1">
    <citation type="journal article" date="2020" name="Stud. Mycol.">
        <title>101 Dothideomycetes genomes: a test case for predicting lifestyles and emergence of pathogens.</title>
        <authorList>
            <person name="Haridas S."/>
            <person name="Albert R."/>
            <person name="Binder M."/>
            <person name="Bloem J."/>
            <person name="Labutti K."/>
            <person name="Salamov A."/>
            <person name="Andreopoulos B."/>
            <person name="Baker S."/>
            <person name="Barry K."/>
            <person name="Bills G."/>
            <person name="Bluhm B."/>
            <person name="Cannon C."/>
            <person name="Castanera R."/>
            <person name="Culley D."/>
            <person name="Daum C."/>
            <person name="Ezra D."/>
            <person name="Gonzalez J."/>
            <person name="Henrissat B."/>
            <person name="Kuo A."/>
            <person name="Liang C."/>
            <person name="Lipzen A."/>
            <person name="Lutzoni F."/>
            <person name="Magnuson J."/>
            <person name="Mondo S."/>
            <person name="Nolan M."/>
            <person name="Ohm R."/>
            <person name="Pangilinan J."/>
            <person name="Park H.-J."/>
            <person name="Ramirez L."/>
            <person name="Alfaro M."/>
            <person name="Sun H."/>
            <person name="Tritt A."/>
            <person name="Yoshinaga Y."/>
            <person name="Zwiers L.-H."/>
            <person name="Turgeon B."/>
            <person name="Goodwin S."/>
            <person name="Spatafora J."/>
            <person name="Crous P."/>
            <person name="Grigoriev I."/>
        </authorList>
    </citation>
    <scope>NUCLEOTIDE SEQUENCE</scope>
    <source>
        <strain evidence="1">CBS 207.26</strain>
    </source>
</reference>
<proteinExistence type="predicted"/>
<dbReference type="AlphaFoldDB" id="A0A6A6ED82"/>
<protein>
    <submittedName>
        <fullName evidence="1">Uncharacterized protein</fullName>
    </submittedName>
</protein>